<feature type="domain" description="MOSC" evidence="1">
    <location>
        <begin position="119"/>
        <end position="263"/>
    </location>
</feature>
<dbReference type="InterPro" id="IPR011037">
    <property type="entry name" value="Pyrv_Knase-like_insert_dom_sf"/>
</dbReference>
<dbReference type="PROSITE" id="PS51340">
    <property type="entry name" value="MOSC"/>
    <property type="match status" value="1"/>
</dbReference>
<evidence type="ECO:0000313" key="3">
    <source>
        <dbReference type="Proteomes" id="UP000460157"/>
    </source>
</evidence>
<dbReference type="OrthoDB" id="9793178at2"/>
<proteinExistence type="predicted"/>
<evidence type="ECO:0000313" key="2">
    <source>
        <dbReference type="EMBL" id="MVT26290.1"/>
    </source>
</evidence>
<dbReference type="GO" id="GO:0030170">
    <property type="term" value="F:pyridoxal phosphate binding"/>
    <property type="evidence" value="ECO:0007669"/>
    <property type="project" value="InterPro"/>
</dbReference>
<reference evidence="2 3" key="1">
    <citation type="submission" date="2019-12" db="EMBL/GenBank/DDBJ databases">
        <title>Nesterenkonia muleiensis sp. nov., a novel actinobacterium isolated from sap of Populus euphratica.</title>
        <authorList>
            <person name="Wang R."/>
        </authorList>
    </citation>
    <scope>NUCLEOTIDE SEQUENCE [LARGE SCALE GENOMIC DNA]</scope>
    <source>
        <strain evidence="2 3">F10</strain>
    </source>
</reference>
<organism evidence="2 3">
    <name type="scientific">Nesterenkonia alkaliphila</name>
    <dbReference type="NCBI Taxonomy" id="1463631"/>
    <lineage>
        <taxon>Bacteria</taxon>
        <taxon>Bacillati</taxon>
        <taxon>Actinomycetota</taxon>
        <taxon>Actinomycetes</taxon>
        <taxon>Micrococcales</taxon>
        <taxon>Micrococcaceae</taxon>
        <taxon>Nesterenkonia</taxon>
    </lineage>
</organism>
<dbReference type="GO" id="GO:0003824">
    <property type="term" value="F:catalytic activity"/>
    <property type="evidence" value="ECO:0007669"/>
    <property type="project" value="InterPro"/>
</dbReference>
<dbReference type="Proteomes" id="UP000460157">
    <property type="component" value="Unassembled WGS sequence"/>
</dbReference>
<comment type="caution">
    <text evidence="2">The sequence shown here is derived from an EMBL/GenBank/DDBJ whole genome shotgun (WGS) entry which is preliminary data.</text>
</comment>
<dbReference type="Pfam" id="PF03473">
    <property type="entry name" value="MOSC"/>
    <property type="match status" value="1"/>
</dbReference>
<sequence length="264" mass="28666">MAEVSALYRYPVKGFTPEPQEELRVRPDGRVAGDRVLAFRFASAIEPEQRDSLDYWPKRRGLALMTFPTLARLQLSFDGLRLLITESPSGFSVEAGLDDAGREEICQQVTDWLRSTEDAALLDRPGVLPLRLIGDGATPRFQDRGRGFVSLHGASSAADLGAAVPGAEDSRRYRSNIVITGTPAWAELDWSGRLRIGEVEFSVESPIVRCLATHANPETGERDAPVMSALVQQFQQAEPTLGILLLPTAGGGSVRVGDPVELLG</sequence>
<dbReference type="RefSeq" id="WP_157323086.1">
    <property type="nucleotide sequence ID" value="NZ_BMFX01000033.1"/>
</dbReference>
<keyword evidence="3" id="KW-1185">Reference proteome</keyword>
<accession>A0A7K1UII5</accession>
<dbReference type="InterPro" id="IPR005302">
    <property type="entry name" value="MoCF_Sase_C"/>
</dbReference>
<dbReference type="EMBL" id="WRPM01000057">
    <property type="protein sequence ID" value="MVT26290.1"/>
    <property type="molecule type" value="Genomic_DNA"/>
</dbReference>
<gene>
    <name evidence="2" type="ORF">GNZ21_07960</name>
</gene>
<dbReference type="SUPFAM" id="SSF50800">
    <property type="entry name" value="PK beta-barrel domain-like"/>
    <property type="match status" value="1"/>
</dbReference>
<dbReference type="AlphaFoldDB" id="A0A7K1UII5"/>
<name>A0A7K1UII5_9MICC</name>
<dbReference type="GO" id="GO:0030151">
    <property type="term" value="F:molybdenum ion binding"/>
    <property type="evidence" value="ECO:0007669"/>
    <property type="project" value="InterPro"/>
</dbReference>
<evidence type="ECO:0000259" key="1">
    <source>
        <dbReference type="PROSITE" id="PS51340"/>
    </source>
</evidence>
<protein>
    <submittedName>
        <fullName evidence="2">MOSC domain-containing protein</fullName>
    </submittedName>
</protein>